<evidence type="ECO:0000256" key="6">
    <source>
        <dbReference type="SAM" id="Phobius"/>
    </source>
</evidence>
<keyword evidence="4 6" id="KW-1133">Transmembrane helix</keyword>
<dbReference type="EMBL" id="AFAR01000191">
    <property type="protein sequence ID" value="EGF26188.1"/>
    <property type="molecule type" value="Genomic_DNA"/>
</dbReference>
<feature type="transmembrane region" description="Helical" evidence="6">
    <location>
        <begin position="250"/>
        <end position="276"/>
    </location>
</feature>
<dbReference type="AlphaFoldDB" id="F2AVV2"/>
<name>F2AVV2_RHOBT</name>
<keyword evidence="5 6" id="KW-0472">Membrane</keyword>
<dbReference type="PANTHER" id="PTHR43738:SF3">
    <property type="entry name" value="ABC TRANSPORTER PERMEASE"/>
    <property type="match status" value="1"/>
</dbReference>
<dbReference type="InterPro" id="IPR003838">
    <property type="entry name" value="ABC3_permease_C"/>
</dbReference>
<evidence type="ECO:0000256" key="4">
    <source>
        <dbReference type="ARBA" id="ARBA00022989"/>
    </source>
</evidence>
<dbReference type="Pfam" id="PF02687">
    <property type="entry name" value="FtsX"/>
    <property type="match status" value="1"/>
</dbReference>
<feature type="transmembrane region" description="Helical" evidence="6">
    <location>
        <begin position="343"/>
        <end position="364"/>
    </location>
</feature>
<comment type="caution">
    <text evidence="9">The sequence shown here is derived from an EMBL/GenBank/DDBJ whole genome shotgun (WGS) entry which is preliminary data.</text>
</comment>
<dbReference type="Pfam" id="PF12704">
    <property type="entry name" value="MacB_PCD"/>
    <property type="match status" value="1"/>
</dbReference>
<evidence type="ECO:0000259" key="8">
    <source>
        <dbReference type="Pfam" id="PF12704"/>
    </source>
</evidence>
<dbReference type="RefSeq" id="WP_007327779.1">
    <property type="nucleotide sequence ID" value="NZ_AFAR01000191.1"/>
</dbReference>
<evidence type="ECO:0000313" key="10">
    <source>
        <dbReference type="Proteomes" id="UP000006222"/>
    </source>
</evidence>
<reference evidence="9 10" key="1">
    <citation type="journal article" date="2013" name="Mar. Genomics">
        <title>Expression of sulfatases in Rhodopirellula baltica and the diversity of sulfatases in the genus Rhodopirellula.</title>
        <authorList>
            <person name="Wegner C.E."/>
            <person name="Richter-Heitmann T."/>
            <person name="Klindworth A."/>
            <person name="Klockow C."/>
            <person name="Richter M."/>
            <person name="Achstetter T."/>
            <person name="Glockner F.O."/>
            <person name="Harder J."/>
        </authorList>
    </citation>
    <scope>NUCLEOTIDE SEQUENCE [LARGE SCALE GENOMIC DNA]</scope>
    <source>
        <strain evidence="9 10">WH47</strain>
    </source>
</reference>
<evidence type="ECO:0000313" key="9">
    <source>
        <dbReference type="EMBL" id="EGF26188.1"/>
    </source>
</evidence>
<feature type="transmembrane region" description="Helical" evidence="6">
    <location>
        <begin position="297"/>
        <end position="323"/>
    </location>
</feature>
<keyword evidence="3 6" id="KW-0812">Transmembrane</keyword>
<dbReference type="InterPro" id="IPR051125">
    <property type="entry name" value="ABC-4/HrtB_transporter"/>
</dbReference>
<feature type="domain" description="MacB-like periplasmic core" evidence="8">
    <location>
        <begin position="18"/>
        <end position="220"/>
    </location>
</feature>
<accession>F2AVV2</accession>
<feature type="domain" description="ABC3 transporter permease C-terminal" evidence="7">
    <location>
        <begin position="254"/>
        <end position="370"/>
    </location>
</feature>
<dbReference type="PATRIC" id="fig|991778.3.peg.4111"/>
<sequence length="379" mass="40301">MTYFGFVLKGLWRRPLRTGLTLMALATAIGSVMALSGVAEGFTESFRGVYESHRVDVVVSRQGSADRLSSSLEESYVADVAQVEGVSNAAGVLLETLSAEDQQVYGIPAMGMRTDSWLFTDYEMRAANAGMAEGVPTIGQVYLGENLAGRLDCEPGAVLNLFDEPFLVAGVFQSGSVWENGSMIVPLKQLQELAGRDGQITYINVVLDESIEARQVDSVVKRITAVDAKLLPLATDEFVRSDTRMQLAGAMAWMTSTIALLVGAIGTLNTMMTSVLERTGEIGILRAIGWPAKRIAGVILCESVMLALLASVFGGIGASLLLNVLANSEATGGLLQPTIATSVWVRGMVVGLGIGILGASLPIWRASQMRPTDALRHQG</sequence>
<evidence type="ECO:0000259" key="7">
    <source>
        <dbReference type="Pfam" id="PF02687"/>
    </source>
</evidence>
<proteinExistence type="predicted"/>
<protein>
    <submittedName>
        <fullName evidence="9">ABC transporter permease protein</fullName>
    </submittedName>
</protein>
<evidence type="ECO:0000256" key="5">
    <source>
        <dbReference type="ARBA" id="ARBA00023136"/>
    </source>
</evidence>
<dbReference type="GO" id="GO:0005886">
    <property type="term" value="C:plasma membrane"/>
    <property type="evidence" value="ECO:0007669"/>
    <property type="project" value="UniProtKB-SubCell"/>
</dbReference>
<dbReference type="PANTHER" id="PTHR43738">
    <property type="entry name" value="ABC TRANSPORTER, MEMBRANE PROTEIN"/>
    <property type="match status" value="1"/>
</dbReference>
<keyword evidence="2" id="KW-1003">Cell membrane</keyword>
<gene>
    <name evidence="9" type="ORF">RBWH47_04240</name>
</gene>
<dbReference type="Proteomes" id="UP000006222">
    <property type="component" value="Unassembled WGS sequence"/>
</dbReference>
<evidence type="ECO:0000256" key="3">
    <source>
        <dbReference type="ARBA" id="ARBA00022692"/>
    </source>
</evidence>
<organism evidence="9 10">
    <name type="scientific">Rhodopirellula baltica WH47</name>
    <dbReference type="NCBI Taxonomy" id="991778"/>
    <lineage>
        <taxon>Bacteria</taxon>
        <taxon>Pseudomonadati</taxon>
        <taxon>Planctomycetota</taxon>
        <taxon>Planctomycetia</taxon>
        <taxon>Pirellulales</taxon>
        <taxon>Pirellulaceae</taxon>
        <taxon>Rhodopirellula</taxon>
    </lineage>
</organism>
<evidence type="ECO:0000256" key="1">
    <source>
        <dbReference type="ARBA" id="ARBA00004651"/>
    </source>
</evidence>
<dbReference type="InterPro" id="IPR025857">
    <property type="entry name" value="MacB_PCD"/>
</dbReference>
<comment type="subcellular location">
    <subcellularLocation>
        <location evidence="1">Cell membrane</location>
        <topology evidence="1">Multi-pass membrane protein</topology>
    </subcellularLocation>
</comment>
<evidence type="ECO:0000256" key="2">
    <source>
        <dbReference type="ARBA" id="ARBA00022475"/>
    </source>
</evidence>